<gene>
    <name evidence="7" type="ORF">HMPREF3293_02745</name>
</gene>
<evidence type="ECO:0000256" key="3">
    <source>
        <dbReference type="ARBA" id="ARBA00023134"/>
    </source>
</evidence>
<feature type="binding site" evidence="4">
    <location>
        <begin position="57"/>
        <end position="64"/>
    </location>
    <ligand>
        <name>ATP</name>
        <dbReference type="ChEBI" id="CHEBI:30616"/>
    </ligand>
</feature>
<keyword evidence="1 4" id="KW-0547">Nucleotide-binding</keyword>
<dbReference type="InterPro" id="IPR027417">
    <property type="entry name" value="P-loop_NTPase"/>
</dbReference>
<feature type="domain" description="RapZ C-terminal" evidence="6">
    <location>
        <begin position="212"/>
        <end position="330"/>
    </location>
</feature>
<name>A0A136Q1W7_9FIRM</name>
<dbReference type="InterPro" id="IPR053931">
    <property type="entry name" value="RapZ_C"/>
</dbReference>
<dbReference type="NCBIfam" id="NF003828">
    <property type="entry name" value="PRK05416.1"/>
    <property type="match status" value="1"/>
</dbReference>
<evidence type="ECO:0000256" key="2">
    <source>
        <dbReference type="ARBA" id="ARBA00022840"/>
    </source>
</evidence>
<evidence type="ECO:0000259" key="6">
    <source>
        <dbReference type="Pfam" id="PF22740"/>
    </source>
</evidence>
<reference evidence="7 8" key="1">
    <citation type="submission" date="2016-02" db="EMBL/GenBank/DDBJ databases">
        <authorList>
            <person name="Wen L."/>
            <person name="He K."/>
            <person name="Yang H."/>
        </authorList>
    </citation>
    <scope>NUCLEOTIDE SEQUENCE [LARGE SCALE GENOMIC DNA]</scope>
    <source>
        <strain evidence="7 8">DSM 22607</strain>
    </source>
</reference>
<dbReference type="Pfam" id="PF22740">
    <property type="entry name" value="PapZ_C"/>
    <property type="match status" value="1"/>
</dbReference>
<comment type="caution">
    <text evidence="7">The sequence shown here is derived from an EMBL/GenBank/DDBJ whole genome shotgun (WGS) entry which is preliminary data.</text>
</comment>
<keyword evidence="8" id="KW-1185">Reference proteome</keyword>
<dbReference type="PANTHER" id="PTHR30448">
    <property type="entry name" value="RNASE ADAPTER PROTEIN RAPZ"/>
    <property type="match status" value="1"/>
</dbReference>
<feature type="binding site" evidence="4">
    <location>
        <begin position="108"/>
        <end position="111"/>
    </location>
    <ligand>
        <name>GTP</name>
        <dbReference type="ChEBI" id="CHEBI:37565"/>
    </ligand>
</feature>
<evidence type="ECO:0000256" key="4">
    <source>
        <dbReference type="HAMAP-Rule" id="MF_00636"/>
    </source>
</evidence>
<dbReference type="Pfam" id="PF03668">
    <property type="entry name" value="RapZ-like_N"/>
    <property type="match status" value="1"/>
</dbReference>
<evidence type="ECO:0000256" key="1">
    <source>
        <dbReference type="ARBA" id="ARBA00022741"/>
    </source>
</evidence>
<evidence type="ECO:0000313" key="8">
    <source>
        <dbReference type="Proteomes" id="UP000070366"/>
    </source>
</evidence>
<proteinExistence type="inferred from homology"/>
<dbReference type="AlphaFoldDB" id="A0A136Q1W7"/>
<keyword evidence="3 4" id="KW-0342">GTP-binding</keyword>
<evidence type="ECO:0000259" key="5">
    <source>
        <dbReference type="Pfam" id="PF03668"/>
    </source>
</evidence>
<sequence>MPDSAQRARRRELGLRTAQEVSLAGKRRNAPGNCEAHSGQEGVFRRGGFMKFTIVTGLSGAGRSSALRRLEDLGYYCVDNLMPELIPQFARLCMESTHIRDKVAVTVDTRMGDFFDSIYATIDELKTMDLDLDILFLDASDAVLVKRFKEVRRSHPVSGSGEILSGIHMERRKLQQLKDMANHVVDTSSYNVMKLKKMIDTMYSGDHDTRLLISIISFGYKRGIPLDADMVFDMRFIENPFYVEGMRRHSGLDKDVRDFVLSFGQTQFFLAELVKMVETLAPSFVSEDKNQLVIGIGCTGGMHRSVAVAEELHRLLSEKGMRVTLEHRDLTLEKNC</sequence>
<dbReference type="InterPro" id="IPR005337">
    <property type="entry name" value="RapZ-like"/>
</dbReference>
<protein>
    <submittedName>
        <fullName evidence="7">Uncharacterized protein</fullName>
    </submittedName>
</protein>
<feature type="domain" description="RapZ-like N-terminal" evidence="5">
    <location>
        <begin position="50"/>
        <end position="206"/>
    </location>
</feature>
<keyword evidence="2 4" id="KW-0067">ATP-binding</keyword>
<dbReference type="EMBL" id="LSZW01000064">
    <property type="protein sequence ID" value="KXK64665.1"/>
    <property type="molecule type" value="Genomic_DNA"/>
</dbReference>
<dbReference type="PATRIC" id="fig|626937.4.peg.2705"/>
<evidence type="ECO:0000313" key="7">
    <source>
        <dbReference type="EMBL" id="KXK64665.1"/>
    </source>
</evidence>
<dbReference type="STRING" id="626937.HMPREF3293_02745"/>
<organism evidence="7 8">
    <name type="scientific">Christensenella minuta</name>
    <dbReference type="NCBI Taxonomy" id="626937"/>
    <lineage>
        <taxon>Bacteria</taxon>
        <taxon>Bacillati</taxon>
        <taxon>Bacillota</taxon>
        <taxon>Clostridia</taxon>
        <taxon>Christensenellales</taxon>
        <taxon>Christensenellaceae</taxon>
        <taxon>Christensenella</taxon>
    </lineage>
</organism>
<dbReference type="SUPFAM" id="SSF52540">
    <property type="entry name" value="P-loop containing nucleoside triphosphate hydrolases"/>
    <property type="match status" value="1"/>
</dbReference>
<dbReference type="GO" id="GO:0005525">
    <property type="term" value="F:GTP binding"/>
    <property type="evidence" value="ECO:0007669"/>
    <property type="project" value="UniProtKB-UniRule"/>
</dbReference>
<accession>A0A136Q1W7</accession>
<dbReference type="InterPro" id="IPR053930">
    <property type="entry name" value="RapZ-like_N"/>
</dbReference>
<dbReference type="PIRSF" id="PIRSF005052">
    <property type="entry name" value="P-loopkin"/>
    <property type="match status" value="1"/>
</dbReference>
<dbReference type="GO" id="GO:0005524">
    <property type="term" value="F:ATP binding"/>
    <property type="evidence" value="ECO:0007669"/>
    <property type="project" value="UniProtKB-UniRule"/>
</dbReference>
<dbReference type="Proteomes" id="UP000070366">
    <property type="component" value="Unassembled WGS sequence"/>
</dbReference>
<dbReference type="HAMAP" id="MF_00636">
    <property type="entry name" value="RapZ_like"/>
    <property type="match status" value="1"/>
</dbReference>
<dbReference type="PANTHER" id="PTHR30448:SF0">
    <property type="entry name" value="RNASE ADAPTER PROTEIN RAPZ"/>
    <property type="match status" value="1"/>
</dbReference>